<dbReference type="Pfam" id="PF00096">
    <property type="entry name" value="zf-C2H2"/>
    <property type="match status" value="1"/>
</dbReference>
<feature type="compositionally biased region" description="Basic and acidic residues" evidence="2">
    <location>
        <begin position="386"/>
        <end position="396"/>
    </location>
</feature>
<dbReference type="InterPro" id="IPR013087">
    <property type="entry name" value="Znf_C2H2_type"/>
</dbReference>
<dbReference type="AlphaFoldDB" id="A0A0C3S1Z9"/>
<dbReference type="PROSITE" id="PS00028">
    <property type="entry name" value="ZINC_FINGER_C2H2_1"/>
    <property type="match status" value="1"/>
</dbReference>
<dbReference type="GO" id="GO:0008270">
    <property type="term" value="F:zinc ion binding"/>
    <property type="evidence" value="ECO:0007669"/>
    <property type="project" value="UniProtKB-KW"/>
</dbReference>
<keyword evidence="5" id="KW-1185">Reference proteome</keyword>
<feature type="compositionally biased region" description="Polar residues" evidence="2">
    <location>
        <begin position="112"/>
        <end position="137"/>
    </location>
</feature>
<feature type="compositionally biased region" description="Polar residues" evidence="2">
    <location>
        <begin position="177"/>
        <end position="193"/>
    </location>
</feature>
<dbReference type="Gene3D" id="3.30.160.60">
    <property type="entry name" value="Classic Zinc Finger"/>
    <property type="match status" value="1"/>
</dbReference>
<dbReference type="Proteomes" id="UP000053257">
    <property type="component" value="Unassembled WGS sequence"/>
</dbReference>
<keyword evidence="1" id="KW-0479">Metal-binding</keyword>
<name>A0A0C3S1Z9_PHLG1</name>
<dbReference type="SUPFAM" id="SSF57667">
    <property type="entry name" value="beta-beta-alpha zinc fingers"/>
    <property type="match status" value="1"/>
</dbReference>
<feature type="region of interest" description="Disordered" evidence="2">
    <location>
        <begin position="177"/>
        <end position="218"/>
    </location>
</feature>
<keyword evidence="1" id="KW-0863">Zinc-finger</keyword>
<dbReference type="PROSITE" id="PS50157">
    <property type="entry name" value="ZINC_FINGER_C2H2_2"/>
    <property type="match status" value="1"/>
</dbReference>
<evidence type="ECO:0000313" key="5">
    <source>
        <dbReference type="Proteomes" id="UP000053257"/>
    </source>
</evidence>
<dbReference type="HOGENOM" id="CLU_597306_0_0_1"/>
<feature type="region of interest" description="Disordered" evidence="2">
    <location>
        <begin position="111"/>
        <end position="138"/>
    </location>
</feature>
<evidence type="ECO:0000256" key="2">
    <source>
        <dbReference type="SAM" id="MobiDB-lite"/>
    </source>
</evidence>
<evidence type="ECO:0000259" key="3">
    <source>
        <dbReference type="PROSITE" id="PS50157"/>
    </source>
</evidence>
<keyword evidence="1" id="KW-0862">Zinc</keyword>
<dbReference type="InterPro" id="IPR036236">
    <property type="entry name" value="Znf_C2H2_sf"/>
</dbReference>
<sequence length="458" mass="50236">MEFISVARGSKPSWTSLADSESPSALISSYMQETCPSDDAFPQSASQFYDPTLFPSLNYDPSVITNSLTSNFRVIATSSSSQSPDTDTVRPPLVSICSAIAPFASPPESLGPSFSSSANNVPPSQVSAQHGLTQLDSPSPMIRANEISTISEVFSQPTVSCPNCLTVFSTAQVSHDSWNPSTHADQPISSTHFTSEDRSTSWQFKGKGKAGDVSPSSSDTLTLDEAYLQWSEVFGDRYIATTKHVAETNATSTTVNLDGVDFDYNYYATLAGPPSTYLPIATTQTHTVPREPTRCSSLMDSSYSMEKSSLASSPLAAFSATHPPDSSGRESPAERDRTYRLPMSNTFEMTGALRQRDPCSFVIPPALIDTTVDRPTRTRQHANDGVQRDRRKQEEKTTKRWMRTYCACGVGFARPWDLKRHVDTVHRDGVQTPCTECGMLFSSNYTLFKHMEATHKRI</sequence>
<dbReference type="OrthoDB" id="8922241at2759"/>
<accession>A0A0C3S1Z9</accession>
<protein>
    <recommendedName>
        <fullName evidence="3">C2H2-type domain-containing protein</fullName>
    </recommendedName>
</protein>
<feature type="region of interest" description="Disordered" evidence="2">
    <location>
        <begin position="314"/>
        <end position="338"/>
    </location>
</feature>
<evidence type="ECO:0000256" key="1">
    <source>
        <dbReference type="PROSITE-ProRule" id="PRU00042"/>
    </source>
</evidence>
<proteinExistence type="predicted"/>
<feature type="domain" description="C2H2-type" evidence="3">
    <location>
        <begin position="432"/>
        <end position="458"/>
    </location>
</feature>
<reference evidence="4 5" key="1">
    <citation type="journal article" date="2014" name="PLoS Genet.">
        <title>Analysis of the Phlebiopsis gigantea genome, transcriptome and secretome provides insight into its pioneer colonization strategies of wood.</title>
        <authorList>
            <person name="Hori C."/>
            <person name="Ishida T."/>
            <person name="Igarashi K."/>
            <person name="Samejima M."/>
            <person name="Suzuki H."/>
            <person name="Master E."/>
            <person name="Ferreira P."/>
            <person name="Ruiz-Duenas F.J."/>
            <person name="Held B."/>
            <person name="Canessa P."/>
            <person name="Larrondo L.F."/>
            <person name="Schmoll M."/>
            <person name="Druzhinina I.S."/>
            <person name="Kubicek C.P."/>
            <person name="Gaskell J.A."/>
            <person name="Kersten P."/>
            <person name="St John F."/>
            <person name="Glasner J."/>
            <person name="Sabat G."/>
            <person name="Splinter BonDurant S."/>
            <person name="Syed K."/>
            <person name="Yadav J."/>
            <person name="Mgbeahuruike A.C."/>
            <person name="Kovalchuk A."/>
            <person name="Asiegbu F.O."/>
            <person name="Lackner G."/>
            <person name="Hoffmeister D."/>
            <person name="Rencoret J."/>
            <person name="Gutierrez A."/>
            <person name="Sun H."/>
            <person name="Lindquist E."/>
            <person name="Barry K."/>
            <person name="Riley R."/>
            <person name="Grigoriev I.V."/>
            <person name="Henrissat B."/>
            <person name="Kues U."/>
            <person name="Berka R.M."/>
            <person name="Martinez A.T."/>
            <person name="Covert S.F."/>
            <person name="Blanchette R.A."/>
            <person name="Cullen D."/>
        </authorList>
    </citation>
    <scope>NUCLEOTIDE SEQUENCE [LARGE SCALE GENOMIC DNA]</scope>
    <source>
        <strain evidence="4 5">11061_1 CR5-6</strain>
    </source>
</reference>
<dbReference type="SMART" id="SM00355">
    <property type="entry name" value="ZnF_C2H2"/>
    <property type="match status" value="2"/>
</dbReference>
<dbReference type="EMBL" id="KN840613">
    <property type="protein sequence ID" value="KIP03492.1"/>
    <property type="molecule type" value="Genomic_DNA"/>
</dbReference>
<feature type="compositionally biased region" description="Basic and acidic residues" evidence="2">
    <location>
        <begin position="327"/>
        <end position="338"/>
    </location>
</feature>
<organism evidence="4 5">
    <name type="scientific">Phlebiopsis gigantea (strain 11061_1 CR5-6)</name>
    <name type="common">White-rot fungus</name>
    <name type="synonym">Peniophora gigantea</name>
    <dbReference type="NCBI Taxonomy" id="745531"/>
    <lineage>
        <taxon>Eukaryota</taxon>
        <taxon>Fungi</taxon>
        <taxon>Dikarya</taxon>
        <taxon>Basidiomycota</taxon>
        <taxon>Agaricomycotina</taxon>
        <taxon>Agaricomycetes</taxon>
        <taxon>Polyporales</taxon>
        <taxon>Phanerochaetaceae</taxon>
        <taxon>Phlebiopsis</taxon>
    </lineage>
</organism>
<evidence type="ECO:0000313" key="4">
    <source>
        <dbReference type="EMBL" id="KIP03492.1"/>
    </source>
</evidence>
<feature type="region of interest" description="Disordered" evidence="2">
    <location>
        <begin position="375"/>
        <end position="396"/>
    </location>
</feature>
<gene>
    <name evidence="4" type="ORF">PHLGIDRAFT_237244</name>
</gene>